<evidence type="ECO:0000259" key="6">
    <source>
        <dbReference type="PROSITE" id="PS50977"/>
    </source>
</evidence>
<evidence type="ECO:0000256" key="1">
    <source>
        <dbReference type="ARBA" id="ARBA00022491"/>
    </source>
</evidence>
<keyword evidence="4" id="KW-0804">Transcription</keyword>
<dbReference type="SUPFAM" id="SSF46689">
    <property type="entry name" value="Homeodomain-like"/>
    <property type="match status" value="1"/>
</dbReference>
<dbReference type="PANTHER" id="PTHR47506:SF6">
    <property type="entry name" value="HTH-TYPE TRANSCRIPTIONAL REPRESSOR NEMR"/>
    <property type="match status" value="1"/>
</dbReference>
<dbReference type="AlphaFoldDB" id="A0A3S9WDS5"/>
<dbReference type="GO" id="GO:0003677">
    <property type="term" value="F:DNA binding"/>
    <property type="evidence" value="ECO:0007669"/>
    <property type="project" value="UniProtKB-UniRule"/>
</dbReference>
<dbReference type="InterPro" id="IPR009057">
    <property type="entry name" value="Homeodomain-like_sf"/>
</dbReference>
<reference evidence="7 8" key="1">
    <citation type="submission" date="2018-08" db="EMBL/GenBank/DDBJ databases">
        <title>Microbacterium lemovicicum sp. nov., a bacterium isolated from a natural uranium-rich soil.</title>
        <authorList>
            <person name="ORTET P."/>
        </authorList>
    </citation>
    <scope>NUCLEOTIDE SEQUENCE [LARGE SCALE GENOMIC DNA]</scope>
    <source>
        <strain evidence="7 8">Viu22</strain>
    </source>
</reference>
<protein>
    <submittedName>
        <fullName evidence="7">HTH-type transcriptional regulator RutR</fullName>
    </submittedName>
</protein>
<evidence type="ECO:0000256" key="5">
    <source>
        <dbReference type="PROSITE-ProRule" id="PRU00335"/>
    </source>
</evidence>
<dbReference type="InterPro" id="IPR039538">
    <property type="entry name" value="BetI_C"/>
</dbReference>
<evidence type="ECO:0000256" key="2">
    <source>
        <dbReference type="ARBA" id="ARBA00023015"/>
    </source>
</evidence>
<feature type="DNA-binding region" description="H-T-H motif" evidence="5">
    <location>
        <begin position="34"/>
        <end position="53"/>
    </location>
</feature>
<dbReference type="SUPFAM" id="SSF48498">
    <property type="entry name" value="Tetracyclin repressor-like, C-terminal domain"/>
    <property type="match status" value="1"/>
</dbReference>
<evidence type="ECO:0000313" key="8">
    <source>
        <dbReference type="Proteomes" id="UP000276888"/>
    </source>
</evidence>
<dbReference type="InterPro" id="IPR001647">
    <property type="entry name" value="HTH_TetR"/>
</dbReference>
<dbReference type="Proteomes" id="UP000276888">
    <property type="component" value="Chromosome"/>
</dbReference>
<feature type="domain" description="HTH tetR-type" evidence="6">
    <location>
        <begin position="11"/>
        <end position="71"/>
    </location>
</feature>
<evidence type="ECO:0000256" key="3">
    <source>
        <dbReference type="ARBA" id="ARBA00023125"/>
    </source>
</evidence>
<dbReference type="PANTHER" id="PTHR47506">
    <property type="entry name" value="TRANSCRIPTIONAL REGULATORY PROTEIN"/>
    <property type="match status" value="1"/>
</dbReference>
<accession>A0A3S9WDS5</accession>
<dbReference type="Pfam" id="PF13977">
    <property type="entry name" value="TetR_C_6"/>
    <property type="match status" value="1"/>
</dbReference>
<dbReference type="KEGG" id="mlv:CVS47_02864"/>
<dbReference type="OrthoDB" id="7505659at2"/>
<evidence type="ECO:0000256" key="4">
    <source>
        <dbReference type="ARBA" id="ARBA00023163"/>
    </source>
</evidence>
<keyword evidence="8" id="KW-1185">Reference proteome</keyword>
<dbReference type="Gene3D" id="1.10.357.10">
    <property type="entry name" value="Tetracycline Repressor, domain 2"/>
    <property type="match status" value="1"/>
</dbReference>
<keyword evidence="3 5" id="KW-0238">DNA-binding</keyword>
<dbReference type="PRINTS" id="PR00455">
    <property type="entry name" value="HTHTETR"/>
</dbReference>
<keyword evidence="2" id="KW-0805">Transcription regulation</keyword>
<dbReference type="InterPro" id="IPR036271">
    <property type="entry name" value="Tet_transcr_reg_TetR-rel_C_sf"/>
</dbReference>
<organism evidence="7 8">
    <name type="scientific">Microbacterium lemovicicum</name>
    <dbReference type="NCBI Taxonomy" id="1072463"/>
    <lineage>
        <taxon>Bacteria</taxon>
        <taxon>Bacillati</taxon>
        <taxon>Actinomycetota</taxon>
        <taxon>Actinomycetes</taxon>
        <taxon>Micrococcales</taxon>
        <taxon>Microbacteriaceae</taxon>
        <taxon>Microbacterium</taxon>
    </lineage>
</organism>
<dbReference type="EMBL" id="CP031423">
    <property type="protein sequence ID" value="AZS38211.1"/>
    <property type="molecule type" value="Genomic_DNA"/>
</dbReference>
<dbReference type="Pfam" id="PF00440">
    <property type="entry name" value="TetR_N"/>
    <property type="match status" value="1"/>
</dbReference>
<sequence>MAQRGAYAKGIAKREEILTTALEVIVREGFSGASVRQLADAVGLSQAGLLHYFASKDELFTEVLRKRDEVDAVGMDAAGPDPASLFDGFLALIRHNADVPGLVQLYVHLSAAATDPAHDGHEYFRERVAQIRSRFAPAIADLQARGDLPSSLEPEQLSRILIALADGLQEQWLMDPSIDMAGDIAALLRALGLSSPAAAR</sequence>
<proteinExistence type="predicted"/>
<name>A0A3S9WDS5_9MICO</name>
<dbReference type="RefSeq" id="WP_127096673.1">
    <property type="nucleotide sequence ID" value="NZ_CP031423.1"/>
</dbReference>
<gene>
    <name evidence="7" type="primary">rutR</name>
    <name evidence="7" type="ORF">CVS47_02864</name>
</gene>
<evidence type="ECO:0000313" key="7">
    <source>
        <dbReference type="EMBL" id="AZS38211.1"/>
    </source>
</evidence>
<dbReference type="PROSITE" id="PS50977">
    <property type="entry name" value="HTH_TETR_2"/>
    <property type="match status" value="1"/>
</dbReference>
<keyword evidence="1" id="KW-0678">Repressor</keyword>